<keyword evidence="3" id="KW-0234">DNA repair</keyword>
<dbReference type="OMA" id="HEYNEIR"/>
<feature type="region of interest" description="Disordered" evidence="4">
    <location>
        <begin position="1"/>
        <end position="145"/>
    </location>
</feature>
<evidence type="ECO:0000256" key="3">
    <source>
        <dbReference type="ARBA" id="ARBA00023204"/>
    </source>
</evidence>
<dbReference type="OrthoDB" id="255837at2759"/>
<dbReference type="GeneID" id="19235311"/>
<dbReference type="GO" id="GO:0010772">
    <property type="term" value="P:meiotic DNA recombinase assembly involved in reciprocal meiotic recombination"/>
    <property type="evidence" value="ECO:0007669"/>
    <property type="project" value="TreeGrafter"/>
</dbReference>
<gene>
    <name evidence="5" type="ORF">EPUS_00248</name>
</gene>
<feature type="compositionally biased region" description="Polar residues" evidence="4">
    <location>
        <begin position="73"/>
        <end position="84"/>
    </location>
</feature>
<dbReference type="AlphaFoldDB" id="U1GEB5"/>
<dbReference type="Proteomes" id="UP000019373">
    <property type="component" value="Unassembled WGS sequence"/>
</dbReference>
<keyword evidence="2" id="KW-0227">DNA damage</keyword>
<dbReference type="HOGENOM" id="CLU_1161120_0_0_1"/>
<dbReference type="GO" id="GO:0000709">
    <property type="term" value="P:meiotic joint molecule formation"/>
    <property type="evidence" value="ECO:0007669"/>
    <property type="project" value="TreeGrafter"/>
</dbReference>
<comment type="similarity">
    <text evidence="1">Belongs to the SWI5/SAE3 family.</text>
</comment>
<dbReference type="PANTHER" id="PTHR28529">
    <property type="entry name" value="DNA REPAIR PROTEIN SWI5 HOMOLOG"/>
    <property type="match status" value="1"/>
</dbReference>
<proteinExistence type="inferred from homology"/>
<feature type="compositionally biased region" description="Polar residues" evidence="4">
    <location>
        <begin position="36"/>
        <end position="45"/>
    </location>
</feature>
<evidence type="ECO:0008006" key="7">
    <source>
        <dbReference type="Google" id="ProtNLM"/>
    </source>
</evidence>
<sequence>MPASKRKRGGQKATSKRAAKNTAKPETPADPEPDLQRTQPSTYTVESLPEENAAADPAAESAPSPRILAPLTQLKSSTPNADLTSSPSIPKSPTPSSPDAKTASQGPGSAAPDHPILPPSSPSTYQPHSASPSAPQPPTSNPSSANLLRTKISTLQSQTSTLQTQLSSTYAQLAAKTTPAPESDPAAKAEAILKRHIRLLHEYNEIRDVGMGLMGLIADARGVRLGEVMDGFGVGADGD</sequence>
<evidence type="ECO:0000256" key="1">
    <source>
        <dbReference type="ARBA" id="ARBA00008060"/>
    </source>
</evidence>
<evidence type="ECO:0000313" key="5">
    <source>
        <dbReference type="EMBL" id="ERF70061.1"/>
    </source>
</evidence>
<evidence type="ECO:0000256" key="2">
    <source>
        <dbReference type="ARBA" id="ARBA00022763"/>
    </source>
</evidence>
<dbReference type="InterPro" id="IPR010760">
    <property type="entry name" value="DNA-repair_Swi5"/>
</dbReference>
<dbReference type="EMBL" id="KE721353">
    <property type="protein sequence ID" value="ERF70061.1"/>
    <property type="molecule type" value="Genomic_DNA"/>
</dbReference>
<dbReference type="RefSeq" id="XP_007804096.1">
    <property type="nucleotide sequence ID" value="XM_007805905.1"/>
</dbReference>
<dbReference type="GO" id="GO:0034974">
    <property type="term" value="C:Swi5-Swi2 complex"/>
    <property type="evidence" value="ECO:0007669"/>
    <property type="project" value="TreeGrafter"/>
</dbReference>
<evidence type="ECO:0000313" key="6">
    <source>
        <dbReference type="Proteomes" id="UP000019373"/>
    </source>
</evidence>
<protein>
    <recommendedName>
        <fullName evidence="7">Swi5-domain-containing protein</fullName>
    </recommendedName>
</protein>
<feature type="compositionally biased region" description="Low complexity" evidence="4">
    <location>
        <begin position="50"/>
        <end position="65"/>
    </location>
</feature>
<evidence type="ECO:0000256" key="4">
    <source>
        <dbReference type="SAM" id="MobiDB-lite"/>
    </source>
</evidence>
<name>U1GEB5_ENDPU</name>
<accession>U1GEB5</accession>
<dbReference type="eggNOG" id="ENOG502SBQH">
    <property type="taxonomic scope" value="Eukaryota"/>
</dbReference>
<dbReference type="Gene3D" id="1.20.5.170">
    <property type="match status" value="1"/>
</dbReference>
<organism evidence="5 6">
    <name type="scientific">Endocarpon pusillum (strain Z07020 / HMAS-L-300199)</name>
    <name type="common">Lichen-forming fungus</name>
    <dbReference type="NCBI Taxonomy" id="1263415"/>
    <lineage>
        <taxon>Eukaryota</taxon>
        <taxon>Fungi</taxon>
        <taxon>Dikarya</taxon>
        <taxon>Ascomycota</taxon>
        <taxon>Pezizomycotina</taxon>
        <taxon>Eurotiomycetes</taxon>
        <taxon>Chaetothyriomycetidae</taxon>
        <taxon>Verrucariales</taxon>
        <taxon>Verrucariaceae</taxon>
        <taxon>Endocarpon</taxon>
    </lineage>
</organism>
<feature type="compositionally biased region" description="Basic residues" evidence="4">
    <location>
        <begin position="1"/>
        <end position="19"/>
    </location>
</feature>
<dbReference type="GO" id="GO:0032798">
    <property type="term" value="C:Swi5-Sfr1 complex"/>
    <property type="evidence" value="ECO:0007669"/>
    <property type="project" value="TreeGrafter"/>
</dbReference>
<dbReference type="PANTHER" id="PTHR28529:SF2">
    <property type="entry name" value="DNA REPAIR PROTEIN SWI5 HOMOLOG"/>
    <property type="match status" value="1"/>
</dbReference>
<dbReference type="Pfam" id="PF07061">
    <property type="entry name" value="Swi5"/>
    <property type="match status" value="1"/>
</dbReference>
<keyword evidence="6" id="KW-1185">Reference proteome</keyword>
<reference evidence="6" key="1">
    <citation type="journal article" date="2014" name="BMC Genomics">
        <title>Genome characteristics reveal the impact of lichenization on lichen-forming fungus Endocarpon pusillum Hedwig (Verrucariales, Ascomycota).</title>
        <authorList>
            <person name="Wang Y.-Y."/>
            <person name="Liu B."/>
            <person name="Zhang X.-Y."/>
            <person name="Zhou Q.-M."/>
            <person name="Zhang T."/>
            <person name="Li H."/>
            <person name="Yu Y.-F."/>
            <person name="Zhang X.-L."/>
            <person name="Hao X.-Y."/>
            <person name="Wang M."/>
            <person name="Wang L."/>
            <person name="Wei J.-C."/>
        </authorList>
    </citation>
    <scope>NUCLEOTIDE SEQUENCE [LARGE SCALE GENOMIC DNA]</scope>
    <source>
        <strain evidence="6">Z07020 / HMAS-L-300199</strain>
    </source>
</reference>